<dbReference type="SMART" id="SM00062">
    <property type="entry name" value="PBPb"/>
    <property type="match status" value="1"/>
</dbReference>
<dbReference type="PANTHER" id="PTHR35936:SF17">
    <property type="entry name" value="ARGININE-BINDING EXTRACELLULAR PROTEIN ARTP"/>
    <property type="match status" value="1"/>
</dbReference>
<feature type="domain" description="Solute-binding protein family 3/N-terminal" evidence="3">
    <location>
        <begin position="44"/>
        <end position="270"/>
    </location>
</feature>
<reference evidence="4 5" key="1">
    <citation type="submission" date="2015-03" db="EMBL/GenBank/DDBJ databases">
        <title>Comparative analysis of the OM43 clade including a novel species from Red Sea uncovers genomic and metabolic diversity among marine methylotrophs.</title>
        <authorList>
            <person name="Jimenez-Infante F."/>
            <person name="Ngugi D.K."/>
            <person name="Vinu M."/>
            <person name="Alam I."/>
            <person name="Kamau A."/>
            <person name="Blom J."/>
            <person name="Bajic V.B."/>
            <person name="Stingl U."/>
        </authorList>
    </citation>
    <scope>NUCLEOTIDE SEQUENCE [LARGE SCALE GENOMIC DNA]</scope>
    <source>
        <strain evidence="4 5">MBRSH7</strain>
    </source>
</reference>
<gene>
    <name evidence="4" type="ORF">VI33_04610</name>
</gene>
<name>A0A0H4J1S2_9PROT</name>
<proteinExistence type="predicted"/>
<evidence type="ECO:0000259" key="3">
    <source>
        <dbReference type="SMART" id="SM00062"/>
    </source>
</evidence>
<feature type="chain" id="PRO_5005206277" evidence="2">
    <location>
        <begin position="25"/>
        <end position="292"/>
    </location>
</feature>
<accession>A0A0H4J1S2</accession>
<evidence type="ECO:0000256" key="1">
    <source>
        <dbReference type="ARBA" id="ARBA00022729"/>
    </source>
</evidence>
<keyword evidence="1 2" id="KW-0732">Signal</keyword>
<dbReference type="NCBIfam" id="TIGR03871">
    <property type="entry name" value="ABC_peri_MoxJ_2"/>
    <property type="match status" value="1"/>
</dbReference>
<dbReference type="Proteomes" id="UP000066549">
    <property type="component" value="Chromosome"/>
</dbReference>
<dbReference type="Gene3D" id="3.40.190.10">
    <property type="entry name" value="Periplasmic binding protein-like II"/>
    <property type="match status" value="2"/>
</dbReference>
<protein>
    <submittedName>
        <fullName evidence="4">ABC transporter substrate-binding protein</fullName>
    </submittedName>
</protein>
<dbReference type="OrthoDB" id="176845at2"/>
<dbReference type="InterPro" id="IPR022448">
    <property type="entry name" value="Quinoprotein_dehydrogenase"/>
</dbReference>
<sequence length="292" mass="33018">MFKKGLLGILAVLASPFSIVEVYANDILNDGKVGEVRRVPGDNEFKVCADSNNMPYSNDKGEGFENKIAELLAADMGKELSYQYWFDRFGYLRNTLNAWRCDYLIGTNTTYDAVDTTKPYYRAGHVFIYRKDSGLNISDFKSEDLRKVEIGLKDKSPVAVALNDHDLMANARPYRIQRDLTESPGKLVQDVIDGVVDVAIEWGPIGGYYAKQSGVDLVVVPVPEYEQVKQTGKTYWNISAGVRKREAERRDEIEAVIMRNKDKILKILDDYGIPHSEPVFGSNLDGYKRHKN</sequence>
<evidence type="ECO:0000313" key="5">
    <source>
        <dbReference type="Proteomes" id="UP000066549"/>
    </source>
</evidence>
<keyword evidence="5" id="KW-1185">Reference proteome</keyword>
<evidence type="ECO:0000256" key="2">
    <source>
        <dbReference type="SAM" id="SignalP"/>
    </source>
</evidence>
<evidence type="ECO:0000313" key="4">
    <source>
        <dbReference type="EMBL" id="AKO65995.1"/>
    </source>
</evidence>
<dbReference type="PATRIC" id="fig|1623450.3.peg.918"/>
<dbReference type="SUPFAM" id="SSF53850">
    <property type="entry name" value="Periplasmic binding protein-like II"/>
    <property type="match status" value="1"/>
</dbReference>
<feature type="signal peptide" evidence="2">
    <location>
        <begin position="1"/>
        <end position="24"/>
    </location>
</feature>
<dbReference type="InterPro" id="IPR001638">
    <property type="entry name" value="Solute-binding_3/MltF_N"/>
</dbReference>
<organism evidence="4 5">
    <name type="scientific">Methylophilales bacterium MBRS-H7</name>
    <dbReference type="NCBI Taxonomy" id="1623450"/>
    <lineage>
        <taxon>Bacteria</taxon>
        <taxon>Pseudomonadati</taxon>
        <taxon>Pseudomonadota</taxon>
        <taxon>Betaproteobacteria</taxon>
        <taxon>Nitrosomonadales</taxon>
        <taxon>OM43 clade</taxon>
    </lineage>
</organism>
<dbReference type="EMBL" id="CP011002">
    <property type="protein sequence ID" value="AKO65995.1"/>
    <property type="molecule type" value="Genomic_DNA"/>
</dbReference>
<dbReference type="PANTHER" id="PTHR35936">
    <property type="entry name" value="MEMBRANE-BOUND LYTIC MUREIN TRANSGLYCOSYLASE F"/>
    <property type="match status" value="1"/>
</dbReference>
<dbReference type="AlphaFoldDB" id="A0A0H4J1S2"/>
<dbReference type="Pfam" id="PF00497">
    <property type="entry name" value="SBP_bac_3"/>
    <property type="match status" value="1"/>
</dbReference>